<protein>
    <recommendedName>
        <fullName evidence="4">BTB domain-containing protein</fullName>
    </recommendedName>
</protein>
<dbReference type="InterPro" id="IPR011333">
    <property type="entry name" value="SKP1/BTB/POZ_sf"/>
</dbReference>
<reference evidence="2 3" key="1">
    <citation type="journal article" date="2020" name="Fungal Divers.">
        <title>Resolving the Mortierellaceae phylogeny through synthesis of multi-gene phylogenetics and phylogenomics.</title>
        <authorList>
            <person name="Vandepol N."/>
            <person name="Liber J."/>
            <person name="Desiro A."/>
            <person name="Na H."/>
            <person name="Kennedy M."/>
            <person name="Barry K."/>
            <person name="Grigoriev I.V."/>
            <person name="Miller A.N."/>
            <person name="O'Donnell K."/>
            <person name="Stajich J.E."/>
            <person name="Bonito G."/>
        </authorList>
    </citation>
    <scope>NUCLEOTIDE SEQUENCE [LARGE SCALE GENOMIC DNA]</scope>
    <source>
        <strain evidence="2 3">AD045</strain>
    </source>
</reference>
<feature type="region of interest" description="Disordered" evidence="1">
    <location>
        <begin position="193"/>
        <end position="226"/>
    </location>
</feature>
<evidence type="ECO:0000313" key="3">
    <source>
        <dbReference type="Proteomes" id="UP001194696"/>
    </source>
</evidence>
<proteinExistence type="predicted"/>
<feature type="compositionally biased region" description="Basic and acidic residues" evidence="1">
    <location>
        <begin position="194"/>
        <end position="204"/>
    </location>
</feature>
<keyword evidence="3" id="KW-1185">Reference proteome</keyword>
<evidence type="ECO:0000313" key="2">
    <source>
        <dbReference type="EMBL" id="KAG0280793.1"/>
    </source>
</evidence>
<dbReference type="PANTHER" id="PTHR24413">
    <property type="entry name" value="SPECKLE-TYPE POZ PROTEIN"/>
    <property type="match status" value="1"/>
</dbReference>
<sequence length="403" mass="45117">MSPQIDRNSSTPTIKTQNLAGNSFWTIILTRSHDDKLTLHLKWCRVSHADQTYYNSMHVFPHSSPNAVFHYSFASNCVNPVNGTEINCGSFPAEKVTNGNKYEFDIVLCTVADIPRVPILPTPPVPKNHDIIPLLLKDVNSVDVCFNFTCDKAYSNVGLWAHRVVLTRYKFFSKLLQLHDELQQSLAVSANIENDPKKSSKAESDAESTCTESVDGSPISSPTTGTETVGDLRSLVVKVDKFSLATFCALLYYIYTNEVHLTIDTDRFVVSSGEGSLVWRDAATGKMRDSMSWHPMDRSSPWRLKDVTWEELLEAADHYGISDLRTNCLGKVISGMNQSNVVGTLFSKAASGPEVRQAAMEYIVKHWDSIFQKGENRVDHFAAYRAYPDCHEVLIELIHMKSA</sequence>
<dbReference type="SUPFAM" id="SSF54695">
    <property type="entry name" value="POZ domain"/>
    <property type="match status" value="1"/>
</dbReference>
<evidence type="ECO:0000256" key="1">
    <source>
        <dbReference type="SAM" id="MobiDB-lite"/>
    </source>
</evidence>
<name>A0ABQ7JMB1_9FUNG</name>
<gene>
    <name evidence="2" type="ORF">BGZ96_001422</name>
</gene>
<dbReference type="Gene3D" id="3.30.710.10">
    <property type="entry name" value="Potassium Channel Kv1.1, Chain A"/>
    <property type="match status" value="1"/>
</dbReference>
<feature type="compositionally biased region" description="Polar residues" evidence="1">
    <location>
        <begin position="209"/>
        <end position="226"/>
    </location>
</feature>
<evidence type="ECO:0008006" key="4">
    <source>
        <dbReference type="Google" id="ProtNLM"/>
    </source>
</evidence>
<dbReference type="EMBL" id="JAAAIM010001234">
    <property type="protein sequence ID" value="KAG0280793.1"/>
    <property type="molecule type" value="Genomic_DNA"/>
</dbReference>
<dbReference type="Proteomes" id="UP001194696">
    <property type="component" value="Unassembled WGS sequence"/>
</dbReference>
<comment type="caution">
    <text evidence="2">The sequence shown here is derived from an EMBL/GenBank/DDBJ whole genome shotgun (WGS) entry which is preliminary data.</text>
</comment>
<accession>A0ABQ7JMB1</accession>
<organism evidence="2 3">
    <name type="scientific">Linnemannia gamsii</name>
    <dbReference type="NCBI Taxonomy" id="64522"/>
    <lineage>
        <taxon>Eukaryota</taxon>
        <taxon>Fungi</taxon>
        <taxon>Fungi incertae sedis</taxon>
        <taxon>Mucoromycota</taxon>
        <taxon>Mortierellomycotina</taxon>
        <taxon>Mortierellomycetes</taxon>
        <taxon>Mortierellales</taxon>
        <taxon>Mortierellaceae</taxon>
        <taxon>Linnemannia</taxon>
    </lineage>
</organism>